<dbReference type="EMBL" id="FNWV01000005">
    <property type="protein sequence ID" value="SEH59911.1"/>
    <property type="molecule type" value="Genomic_DNA"/>
</dbReference>
<dbReference type="PROSITE" id="PS51755">
    <property type="entry name" value="OMPR_PHOB"/>
    <property type="match status" value="1"/>
</dbReference>
<dbReference type="GO" id="GO:0005829">
    <property type="term" value="C:cytosol"/>
    <property type="evidence" value="ECO:0007669"/>
    <property type="project" value="TreeGrafter"/>
</dbReference>
<dbReference type="CDD" id="cd17574">
    <property type="entry name" value="REC_OmpR"/>
    <property type="match status" value="1"/>
</dbReference>
<evidence type="ECO:0000256" key="6">
    <source>
        <dbReference type="ARBA" id="ARBA00023163"/>
    </source>
</evidence>
<dbReference type="Pfam" id="PF00486">
    <property type="entry name" value="Trans_reg_C"/>
    <property type="match status" value="1"/>
</dbReference>
<dbReference type="SUPFAM" id="SSF52172">
    <property type="entry name" value="CheY-like"/>
    <property type="match status" value="1"/>
</dbReference>
<feature type="domain" description="OmpR/PhoB-type" evidence="11">
    <location>
        <begin position="125"/>
        <end position="223"/>
    </location>
</feature>
<dbReference type="Pfam" id="PF00072">
    <property type="entry name" value="Response_reg"/>
    <property type="match status" value="1"/>
</dbReference>
<dbReference type="Proteomes" id="UP000183190">
    <property type="component" value="Unassembled WGS sequence"/>
</dbReference>
<dbReference type="Gene3D" id="1.10.10.10">
    <property type="entry name" value="Winged helix-like DNA-binding domain superfamily/Winged helix DNA-binding domain"/>
    <property type="match status" value="1"/>
</dbReference>
<dbReference type="PANTHER" id="PTHR48111:SF2">
    <property type="entry name" value="RESPONSE REGULATOR SAER"/>
    <property type="match status" value="1"/>
</dbReference>
<dbReference type="InterPro" id="IPR001867">
    <property type="entry name" value="OmpR/PhoB-type_DNA-bd"/>
</dbReference>
<proteinExistence type="predicted"/>
<gene>
    <name evidence="12" type="ORF">SAMN02910265_01630</name>
</gene>
<dbReference type="FunFam" id="1.10.10.10:FF:000018">
    <property type="entry name" value="DNA-binding response regulator ResD"/>
    <property type="match status" value="1"/>
</dbReference>
<organism evidence="12 13">
    <name type="scientific">Ruminococcus flavefaciens</name>
    <dbReference type="NCBI Taxonomy" id="1265"/>
    <lineage>
        <taxon>Bacteria</taxon>
        <taxon>Bacillati</taxon>
        <taxon>Bacillota</taxon>
        <taxon>Clostridia</taxon>
        <taxon>Eubacteriales</taxon>
        <taxon>Oscillospiraceae</taxon>
        <taxon>Ruminococcus</taxon>
    </lineage>
</organism>
<dbReference type="InterPro" id="IPR039420">
    <property type="entry name" value="WalR-like"/>
</dbReference>
<accession>A0A1H6JHL0</accession>
<keyword evidence="2 8" id="KW-0597">Phosphoprotein</keyword>
<evidence type="ECO:0000256" key="4">
    <source>
        <dbReference type="ARBA" id="ARBA00023015"/>
    </source>
</evidence>
<evidence type="ECO:0000256" key="7">
    <source>
        <dbReference type="ARBA" id="ARBA00024867"/>
    </source>
</evidence>
<evidence type="ECO:0000256" key="3">
    <source>
        <dbReference type="ARBA" id="ARBA00023012"/>
    </source>
</evidence>
<evidence type="ECO:0000256" key="1">
    <source>
        <dbReference type="ARBA" id="ARBA00018672"/>
    </source>
</evidence>
<keyword evidence="4" id="KW-0805">Transcription regulation</keyword>
<feature type="modified residue" description="4-aspartylphosphate" evidence="8">
    <location>
        <position position="51"/>
    </location>
</feature>
<dbReference type="Gene3D" id="6.10.250.690">
    <property type="match status" value="1"/>
</dbReference>
<dbReference type="SMART" id="SM00862">
    <property type="entry name" value="Trans_reg_C"/>
    <property type="match status" value="1"/>
</dbReference>
<dbReference type="RefSeq" id="WP_074716244.1">
    <property type="nucleotide sequence ID" value="NZ_FNWV01000005.1"/>
</dbReference>
<dbReference type="InterPro" id="IPR001789">
    <property type="entry name" value="Sig_transdc_resp-reg_receiver"/>
</dbReference>
<feature type="DNA-binding region" description="OmpR/PhoB-type" evidence="9">
    <location>
        <begin position="125"/>
        <end position="223"/>
    </location>
</feature>
<evidence type="ECO:0000313" key="12">
    <source>
        <dbReference type="EMBL" id="SEH59911.1"/>
    </source>
</evidence>
<evidence type="ECO:0000256" key="8">
    <source>
        <dbReference type="PROSITE-ProRule" id="PRU00169"/>
    </source>
</evidence>
<dbReference type="Gene3D" id="3.40.50.2300">
    <property type="match status" value="1"/>
</dbReference>
<dbReference type="OrthoDB" id="9790442at2"/>
<dbReference type="InterPro" id="IPR011006">
    <property type="entry name" value="CheY-like_superfamily"/>
</dbReference>
<comment type="function">
    <text evidence="7">May play the central regulatory role in sporulation. It may be an element of the effector pathway responsible for the activation of sporulation genes in response to nutritional stress. Spo0A may act in concert with spo0H (a sigma factor) to control the expression of some genes that are critical to the sporulation process.</text>
</comment>
<protein>
    <recommendedName>
        <fullName evidence="1">Stage 0 sporulation protein A homolog</fullName>
    </recommendedName>
</protein>
<dbReference type="GO" id="GO:0000156">
    <property type="term" value="F:phosphorelay response regulator activity"/>
    <property type="evidence" value="ECO:0007669"/>
    <property type="project" value="TreeGrafter"/>
</dbReference>
<evidence type="ECO:0000313" key="13">
    <source>
        <dbReference type="Proteomes" id="UP000183190"/>
    </source>
</evidence>
<evidence type="ECO:0000259" key="11">
    <source>
        <dbReference type="PROSITE" id="PS51755"/>
    </source>
</evidence>
<evidence type="ECO:0000256" key="2">
    <source>
        <dbReference type="ARBA" id="ARBA00022553"/>
    </source>
</evidence>
<dbReference type="InterPro" id="IPR036388">
    <property type="entry name" value="WH-like_DNA-bd_sf"/>
</dbReference>
<dbReference type="SMART" id="SM00448">
    <property type="entry name" value="REC"/>
    <property type="match status" value="1"/>
</dbReference>
<dbReference type="PANTHER" id="PTHR48111">
    <property type="entry name" value="REGULATOR OF RPOS"/>
    <property type="match status" value="1"/>
</dbReference>
<dbReference type="AlphaFoldDB" id="A0A1H6JHL0"/>
<evidence type="ECO:0000256" key="9">
    <source>
        <dbReference type="PROSITE-ProRule" id="PRU01091"/>
    </source>
</evidence>
<sequence>MYSILIADDEKDVVGLLKDYFELEGYCVYTAYSGSQAVEAVSKSPDIILLDVNMPDGNGFEVCQKIRDHVSCPILFLTAKVEDEDKINGFAAGGDDYIIKPFSLDELGARVAAHIRRDRRVSAAKNVRFYGDLVIDYTEKKISAGDEVIELANKEFRIIELLSLNTGQVFDKERIYEKIWGYEAEGDSSVIAEHIRRIRAKLGKYGEDKHIGTVWGMGYKWIK</sequence>
<reference evidence="12 13" key="1">
    <citation type="submission" date="2016-10" db="EMBL/GenBank/DDBJ databases">
        <authorList>
            <person name="de Groot N.N."/>
        </authorList>
    </citation>
    <scope>NUCLEOTIDE SEQUENCE [LARGE SCALE GENOMIC DNA]</scope>
    <source>
        <strain evidence="12 13">YAD2003</strain>
    </source>
</reference>
<evidence type="ECO:0000256" key="5">
    <source>
        <dbReference type="ARBA" id="ARBA00023125"/>
    </source>
</evidence>
<name>A0A1H6JHL0_RUMFL</name>
<dbReference type="PROSITE" id="PS50110">
    <property type="entry name" value="RESPONSE_REGULATORY"/>
    <property type="match status" value="1"/>
</dbReference>
<dbReference type="CDD" id="cd00383">
    <property type="entry name" value="trans_reg_C"/>
    <property type="match status" value="1"/>
</dbReference>
<dbReference type="GO" id="GO:0000976">
    <property type="term" value="F:transcription cis-regulatory region binding"/>
    <property type="evidence" value="ECO:0007669"/>
    <property type="project" value="TreeGrafter"/>
</dbReference>
<feature type="domain" description="Response regulatory" evidence="10">
    <location>
        <begin position="3"/>
        <end position="115"/>
    </location>
</feature>
<keyword evidence="3" id="KW-0902">Two-component regulatory system</keyword>
<dbReference type="GO" id="GO:0006355">
    <property type="term" value="P:regulation of DNA-templated transcription"/>
    <property type="evidence" value="ECO:0007669"/>
    <property type="project" value="InterPro"/>
</dbReference>
<keyword evidence="5 9" id="KW-0238">DNA-binding</keyword>
<keyword evidence="6" id="KW-0804">Transcription</keyword>
<evidence type="ECO:0000259" key="10">
    <source>
        <dbReference type="PROSITE" id="PS50110"/>
    </source>
</evidence>
<dbReference type="GO" id="GO:0032993">
    <property type="term" value="C:protein-DNA complex"/>
    <property type="evidence" value="ECO:0007669"/>
    <property type="project" value="TreeGrafter"/>
</dbReference>